<keyword evidence="6" id="KW-0547">Nucleotide-binding</keyword>
<dbReference type="Pfam" id="PF00069">
    <property type="entry name" value="Pkinase"/>
    <property type="match status" value="2"/>
</dbReference>
<keyword evidence="5" id="KW-0808">Transferase</keyword>
<dbReference type="PANTHER" id="PTHR45637">
    <property type="entry name" value="FLIPPASE KINASE 1-RELATED"/>
    <property type="match status" value="1"/>
</dbReference>
<reference evidence="15" key="1">
    <citation type="journal article" date="2017" name="Front. Plant Sci.">
        <title>Climate Clever Clovers: New Paradigm to Reduce the Environmental Footprint of Ruminants by Breeding Low Methanogenic Forages Utilizing Haplotype Variation.</title>
        <authorList>
            <person name="Kaur P."/>
            <person name="Appels R."/>
            <person name="Bayer P.E."/>
            <person name="Keeble-Gagnere G."/>
            <person name="Wang J."/>
            <person name="Hirakawa H."/>
            <person name="Shirasawa K."/>
            <person name="Vercoe P."/>
            <person name="Stefanova K."/>
            <person name="Durmic Z."/>
            <person name="Nichols P."/>
            <person name="Revell C."/>
            <person name="Isobe S.N."/>
            <person name="Edwards D."/>
            <person name="Erskine W."/>
        </authorList>
    </citation>
    <scope>NUCLEOTIDE SEQUENCE [LARGE SCALE GENOMIC DNA]</scope>
    <source>
        <strain evidence="15">cv. Daliak</strain>
    </source>
</reference>
<dbReference type="Gene3D" id="1.10.510.10">
    <property type="entry name" value="Transferase(Phosphotransferase) domain 1"/>
    <property type="match status" value="2"/>
</dbReference>
<protein>
    <recommendedName>
        <fullName evidence="2">non-specific serine/threonine protein kinase</fullName>
        <ecNumber evidence="2">2.7.11.1</ecNumber>
    </recommendedName>
</protein>
<dbReference type="Proteomes" id="UP000242715">
    <property type="component" value="Unassembled WGS sequence"/>
</dbReference>
<dbReference type="AlphaFoldDB" id="A0A2Z6NIY3"/>
<dbReference type="PROSITE" id="PS50011">
    <property type="entry name" value="PROTEIN_KINASE_DOM"/>
    <property type="match status" value="1"/>
</dbReference>
<evidence type="ECO:0000256" key="10">
    <source>
        <dbReference type="ARBA" id="ARBA00047899"/>
    </source>
</evidence>
<evidence type="ECO:0000256" key="4">
    <source>
        <dbReference type="ARBA" id="ARBA00022527"/>
    </source>
</evidence>
<sequence length="458" mass="51195">MLESGSSGRDSGMSLETVNSNTQRTSLSSGTESICSTSFSRLSFELLPSSSSPESFSIKPHRSSDFAYSAIRKSGLTFRDFHLLRRIGSGDIGTVYLCRLRDSSVNYLDDEDPSFYYAMKVVDKDAVALKKKSHRAEMERKIIKMLDHPFLPSLYAEFEASHYSCIVMEYCSGGDLHSLRHRHHRNRFSLSSARFYAAEVLVALEYLHMLGIIYRDLKPENVLVRSDGHIMLSDFDLSLISHAIPAVESSSPDCSIYDSPEVSTTRPHSIPTPFKCLSQGLFRSRKVQSNRNRLFVAEPVEARSCSFVGTHEYVSPEVASGNSHGNAVDWWSFGIFIYEMVYGRTPFAGPTNEATLRNIIKKPLSFPTATPSSALEMHARDLVSGLLNKDPNRRLGSKRGAAEVKMHPFFLGLNLALIRMVTPPEVPGLRRQKTTPLKNGNGNRSSSKQYPASSFDYF</sequence>
<evidence type="ECO:0000256" key="8">
    <source>
        <dbReference type="ARBA" id="ARBA00022840"/>
    </source>
</evidence>
<dbReference type="FunFam" id="1.10.510.10:FF:000277">
    <property type="entry name" value="protein kinase PINOID"/>
    <property type="match status" value="1"/>
</dbReference>
<dbReference type="FunFam" id="3.30.200.20:FF:000351">
    <property type="entry name" value="protein kinase PINOID 2"/>
    <property type="match status" value="1"/>
</dbReference>
<keyword evidence="8" id="KW-0067">ATP-binding</keyword>
<dbReference type="Gene3D" id="3.30.200.20">
    <property type="entry name" value="Phosphorylase Kinase, domain 1"/>
    <property type="match status" value="1"/>
</dbReference>
<dbReference type="InterPro" id="IPR008271">
    <property type="entry name" value="Ser/Thr_kinase_AS"/>
</dbReference>
<evidence type="ECO:0000256" key="12">
    <source>
        <dbReference type="SAM" id="MobiDB-lite"/>
    </source>
</evidence>
<keyword evidence="3" id="KW-0217">Developmental protein</keyword>
<proteinExistence type="inferred from homology"/>
<feature type="region of interest" description="Disordered" evidence="12">
    <location>
        <begin position="1"/>
        <end position="31"/>
    </location>
</feature>
<evidence type="ECO:0000256" key="9">
    <source>
        <dbReference type="ARBA" id="ARBA00023294"/>
    </source>
</evidence>
<keyword evidence="9" id="KW-0927">Auxin signaling pathway</keyword>
<feature type="domain" description="Protein kinase" evidence="13">
    <location>
        <begin position="81"/>
        <end position="410"/>
    </location>
</feature>
<evidence type="ECO:0000313" key="15">
    <source>
        <dbReference type="Proteomes" id="UP000242715"/>
    </source>
</evidence>
<organism evidence="14 15">
    <name type="scientific">Trifolium subterraneum</name>
    <name type="common">Subterranean clover</name>
    <dbReference type="NCBI Taxonomy" id="3900"/>
    <lineage>
        <taxon>Eukaryota</taxon>
        <taxon>Viridiplantae</taxon>
        <taxon>Streptophyta</taxon>
        <taxon>Embryophyta</taxon>
        <taxon>Tracheophyta</taxon>
        <taxon>Spermatophyta</taxon>
        <taxon>Magnoliopsida</taxon>
        <taxon>eudicotyledons</taxon>
        <taxon>Gunneridae</taxon>
        <taxon>Pentapetalae</taxon>
        <taxon>rosids</taxon>
        <taxon>fabids</taxon>
        <taxon>Fabales</taxon>
        <taxon>Fabaceae</taxon>
        <taxon>Papilionoideae</taxon>
        <taxon>50 kb inversion clade</taxon>
        <taxon>NPAAA clade</taxon>
        <taxon>Hologalegina</taxon>
        <taxon>IRL clade</taxon>
        <taxon>Trifolieae</taxon>
        <taxon>Trifolium</taxon>
    </lineage>
</organism>
<dbReference type="GO" id="GO:0048825">
    <property type="term" value="P:cotyledon development"/>
    <property type="evidence" value="ECO:0007669"/>
    <property type="project" value="UniProtKB-ARBA"/>
</dbReference>
<keyword evidence="7" id="KW-0418">Kinase</keyword>
<dbReference type="GO" id="GO:0005524">
    <property type="term" value="F:ATP binding"/>
    <property type="evidence" value="ECO:0007669"/>
    <property type="project" value="UniProtKB-KW"/>
</dbReference>
<feature type="region of interest" description="Disordered" evidence="12">
    <location>
        <begin position="427"/>
        <end position="458"/>
    </location>
</feature>
<evidence type="ECO:0000259" key="13">
    <source>
        <dbReference type="PROSITE" id="PS50011"/>
    </source>
</evidence>
<comment type="catalytic activity">
    <reaction evidence="10">
        <text>L-threonyl-[protein] + ATP = O-phospho-L-threonyl-[protein] + ADP + H(+)</text>
        <dbReference type="Rhea" id="RHEA:46608"/>
        <dbReference type="Rhea" id="RHEA-COMP:11060"/>
        <dbReference type="Rhea" id="RHEA-COMP:11605"/>
        <dbReference type="ChEBI" id="CHEBI:15378"/>
        <dbReference type="ChEBI" id="CHEBI:30013"/>
        <dbReference type="ChEBI" id="CHEBI:30616"/>
        <dbReference type="ChEBI" id="CHEBI:61977"/>
        <dbReference type="ChEBI" id="CHEBI:456216"/>
        <dbReference type="EC" id="2.7.11.1"/>
    </reaction>
</comment>
<evidence type="ECO:0000256" key="1">
    <source>
        <dbReference type="ARBA" id="ARBA00009903"/>
    </source>
</evidence>
<evidence type="ECO:0000256" key="3">
    <source>
        <dbReference type="ARBA" id="ARBA00022473"/>
    </source>
</evidence>
<dbReference type="EC" id="2.7.11.1" evidence="2"/>
<dbReference type="GO" id="GO:0009734">
    <property type="term" value="P:auxin-activated signaling pathway"/>
    <property type="evidence" value="ECO:0007669"/>
    <property type="project" value="UniProtKB-KW"/>
</dbReference>
<evidence type="ECO:0000256" key="11">
    <source>
        <dbReference type="ARBA" id="ARBA00048679"/>
    </source>
</evidence>
<dbReference type="SMART" id="SM00220">
    <property type="entry name" value="S_TKc"/>
    <property type="match status" value="1"/>
</dbReference>
<evidence type="ECO:0000256" key="6">
    <source>
        <dbReference type="ARBA" id="ARBA00022741"/>
    </source>
</evidence>
<dbReference type="SUPFAM" id="SSF56112">
    <property type="entry name" value="Protein kinase-like (PK-like)"/>
    <property type="match status" value="1"/>
</dbReference>
<evidence type="ECO:0000256" key="2">
    <source>
        <dbReference type="ARBA" id="ARBA00012513"/>
    </source>
</evidence>
<dbReference type="InterPro" id="IPR000719">
    <property type="entry name" value="Prot_kinase_dom"/>
</dbReference>
<dbReference type="PROSITE" id="PS00108">
    <property type="entry name" value="PROTEIN_KINASE_ST"/>
    <property type="match status" value="1"/>
</dbReference>
<evidence type="ECO:0000256" key="7">
    <source>
        <dbReference type="ARBA" id="ARBA00022777"/>
    </source>
</evidence>
<comment type="catalytic activity">
    <reaction evidence="11">
        <text>L-seryl-[protein] + ATP = O-phospho-L-seryl-[protein] + ADP + H(+)</text>
        <dbReference type="Rhea" id="RHEA:17989"/>
        <dbReference type="Rhea" id="RHEA-COMP:9863"/>
        <dbReference type="Rhea" id="RHEA-COMP:11604"/>
        <dbReference type="ChEBI" id="CHEBI:15378"/>
        <dbReference type="ChEBI" id="CHEBI:29999"/>
        <dbReference type="ChEBI" id="CHEBI:30616"/>
        <dbReference type="ChEBI" id="CHEBI:83421"/>
        <dbReference type="ChEBI" id="CHEBI:456216"/>
        <dbReference type="EC" id="2.7.11.1"/>
    </reaction>
</comment>
<dbReference type="EMBL" id="DF973608">
    <property type="protein sequence ID" value="GAU35885.1"/>
    <property type="molecule type" value="Genomic_DNA"/>
</dbReference>
<keyword evidence="15" id="KW-1185">Reference proteome</keyword>
<dbReference type="GO" id="GO:0004674">
    <property type="term" value="F:protein serine/threonine kinase activity"/>
    <property type="evidence" value="ECO:0007669"/>
    <property type="project" value="UniProtKB-KW"/>
</dbReference>
<comment type="similarity">
    <text evidence="1">Belongs to the protein kinase superfamily. AGC Ser/Thr protein kinase family.</text>
</comment>
<gene>
    <name evidence="14" type="ORF">TSUD_383770</name>
</gene>
<name>A0A2Z6NIY3_TRISU</name>
<evidence type="ECO:0000256" key="5">
    <source>
        <dbReference type="ARBA" id="ARBA00022679"/>
    </source>
</evidence>
<keyword evidence="4" id="KW-0723">Serine/threonine-protein kinase</keyword>
<feature type="compositionally biased region" description="Polar residues" evidence="12">
    <location>
        <begin position="434"/>
        <end position="452"/>
    </location>
</feature>
<evidence type="ECO:0000313" key="14">
    <source>
        <dbReference type="EMBL" id="GAU35885.1"/>
    </source>
</evidence>
<dbReference type="InterPro" id="IPR011009">
    <property type="entry name" value="Kinase-like_dom_sf"/>
</dbReference>
<dbReference type="FunFam" id="1.10.510.10:FF:000020">
    <property type="entry name" value="serine/threonine-protein kinase D6PK-like"/>
    <property type="match status" value="1"/>
</dbReference>
<accession>A0A2Z6NIY3</accession>
<dbReference type="OrthoDB" id="432483at2759"/>